<sequence>MATLFIRRGVGTATEDNMLSDITDDGSPLSGDVYQNRPKNSSFRSSNDSFLDSLVGDDAILHRIGTAQSKSSTDETTDTEDKVSEVEREEKNKTSYGQPVQEQERIEKLIRSQSSRAASLAKKSARKKWYSDSDEEEEQLTMNKDAVEEVTKKGSISGDRYEQQSSYMDADIAGSVVGPRGTSRNESTPTHTRLSRLHAQRIAIDRKEIVSSAINSEGGVTSSTKDIERKKTNISKLKTNTRTMSPFGREERGFDQEVLESPATINLSRAQFKRETSAALEGSTKETLAIGNTGIKRPAKVQTGRAGSVSPIIINRHTDRLKYSASGSDYSGSPRLAISSNDEVSSPGLRKVPGVSPGKPGSGVLLEGWLRQKQRRGIKGPKKWNLRYFVLYARSNEVRYYADVVQSAWGPIPLGEVGAISLRLIQRISKLSHPKYKGCRFDITCRNCWGTYGADDYISTDDEDAGSPNVHIKEKTGTTALKQEKGGTSRTSRVYSLVAESPQVTVSWVRMLDSLLTRSANSPRPDLGSPREGTHATSTANGSGRIKKPRAVACQRSSALDAESSVLKDPGENIPKAAIYAMHFIFDSTPGIETENFYEVEPDSKKLKTALKFLNGFASEAVTRKPTVEELDELLDACTAGAVVRLWLKQLDEPLIPFAMYDDFAALAREAQSESFDLHRNLRALLEALPKKNLYVLLIDSFCCKFITGSVFDKLYIVCWLHSTSLACLLFHLNDVNVYSSKNGMDATRLAHLFTKDILHPPTMSPECDNWEAAEMAAVRHVVKELITNVDTFIDEKEAQVVEDNQL</sequence>
<accession>A0ACC0WTQ2</accession>
<gene>
    <name evidence="1" type="ORF">PsorP6_001168</name>
</gene>
<proteinExistence type="predicted"/>
<dbReference type="EMBL" id="CM047580">
    <property type="protein sequence ID" value="KAI9921478.1"/>
    <property type="molecule type" value="Genomic_DNA"/>
</dbReference>
<evidence type="ECO:0000313" key="1">
    <source>
        <dbReference type="EMBL" id="KAI9921478.1"/>
    </source>
</evidence>
<name>A0ACC0WTQ2_9STRA</name>
<protein>
    <submittedName>
        <fullName evidence="1">Uncharacterized protein</fullName>
    </submittedName>
</protein>
<evidence type="ECO:0000313" key="2">
    <source>
        <dbReference type="Proteomes" id="UP001163321"/>
    </source>
</evidence>
<organism evidence="1 2">
    <name type="scientific">Peronosclerospora sorghi</name>
    <dbReference type="NCBI Taxonomy" id="230839"/>
    <lineage>
        <taxon>Eukaryota</taxon>
        <taxon>Sar</taxon>
        <taxon>Stramenopiles</taxon>
        <taxon>Oomycota</taxon>
        <taxon>Peronosporomycetes</taxon>
        <taxon>Peronosporales</taxon>
        <taxon>Peronosporaceae</taxon>
        <taxon>Peronosclerospora</taxon>
    </lineage>
</organism>
<dbReference type="Proteomes" id="UP001163321">
    <property type="component" value="Chromosome 1"/>
</dbReference>
<reference evidence="1 2" key="1">
    <citation type="journal article" date="2022" name="bioRxiv">
        <title>The genome of the oomycete Peronosclerospora sorghi, a cosmopolitan pathogen of maize and sorghum, is inflated with dispersed pseudogenes.</title>
        <authorList>
            <person name="Fletcher K."/>
            <person name="Martin F."/>
            <person name="Isakeit T."/>
            <person name="Cavanaugh K."/>
            <person name="Magill C."/>
            <person name="Michelmore R."/>
        </authorList>
    </citation>
    <scope>NUCLEOTIDE SEQUENCE [LARGE SCALE GENOMIC DNA]</scope>
    <source>
        <strain evidence="1">P6</strain>
    </source>
</reference>
<comment type="caution">
    <text evidence="1">The sequence shown here is derived from an EMBL/GenBank/DDBJ whole genome shotgun (WGS) entry which is preliminary data.</text>
</comment>
<keyword evidence="2" id="KW-1185">Reference proteome</keyword>